<dbReference type="GO" id="GO:0055085">
    <property type="term" value="P:transmembrane transport"/>
    <property type="evidence" value="ECO:0007669"/>
    <property type="project" value="InterPro"/>
</dbReference>
<dbReference type="PROSITE" id="PS52015">
    <property type="entry name" value="TONB_CTD"/>
    <property type="match status" value="1"/>
</dbReference>
<accession>A0A1Y1SHA8</accession>
<evidence type="ECO:0000256" key="1">
    <source>
        <dbReference type="ARBA" id="ARBA00004167"/>
    </source>
</evidence>
<comment type="caution">
    <text evidence="7">The sequence shown here is derived from an EMBL/GenBank/DDBJ whole genome shotgun (WGS) entry which is preliminary data.</text>
</comment>
<dbReference type="NCBIfam" id="TIGR01352">
    <property type="entry name" value="tonB_Cterm"/>
    <property type="match status" value="1"/>
</dbReference>
<evidence type="ECO:0000256" key="2">
    <source>
        <dbReference type="ARBA" id="ARBA00022692"/>
    </source>
</evidence>
<organism evidence="7 8">
    <name type="scientific">Oceanococcus atlanticus</name>
    <dbReference type="NCBI Taxonomy" id="1317117"/>
    <lineage>
        <taxon>Bacteria</taxon>
        <taxon>Pseudomonadati</taxon>
        <taxon>Pseudomonadota</taxon>
        <taxon>Gammaproteobacteria</taxon>
        <taxon>Chromatiales</taxon>
        <taxon>Oceanococcaceae</taxon>
        <taxon>Oceanococcus</taxon>
    </lineage>
</organism>
<evidence type="ECO:0000256" key="5">
    <source>
        <dbReference type="SAM" id="MobiDB-lite"/>
    </source>
</evidence>
<dbReference type="Proteomes" id="UP000192342">
    <property type="component" value="Unassembled WGS sequence"/>
</dbReference>
<comment type="subcellular location">
    <subcellularLocation>
        <location evidence="1">Membrane</location>
        <topology evidence="1">Single-pass membrane protein</topology>
    </subcellularLocation>
</comment>
<dbReference type="STRING" id="1317117.ATO7_04220"/>
<dbReference type="SUPFAM" id="SSF74653">
    <property type="entry name" value="TolA/TonB C-terminal domain"/>
    <property type="match status" value="1"/>
</dbReference>
<gene>
    <name evidence="7" type="ORF">ATO7_04220</name>
</gene>
<feature type="domain" description="TonB C-terminal" evidence="6">
    <location>
        <begin position="130"/>
        <end position="227"/>
    </location>
</feature>
<dbReference type="Gene3D" id="3.30.1150.10">
    <property type="match status" value="1"/>
</dbReference>
<dbReference type="InterPro" id="IPR006260">
    <property type="entry name" value="TonB/TolA_C"/>
</dbReference>
<feature type="region of interest" description="Disordered" evidence="5">
    <location>
        <begin position="59"/>
        <end position="88"/>
    </location>
</feature>
<dbReference type="EMBL" id="AQQV01000001">
    <property type="protein sequence ID" value="ORE89053.1"/>
    <property type="molecule type" value="Genomic_DNA"/>
</dbReference>
<name>A0A1Y1SHA8_9GAMM</name>
<evidence type="ECO:0000256" key="3">
    <source>
        <dbReference type="ARBA" id="ARBA00022989"/>
    </source>
</evidence>
<proteinExistence type="predicted"/>
<evidence type="ECO:0000313" key="8">
    <source>
        <dbReference type="Proteomes" id="UP000192342"/>
    </source>
</evidence>
<evidence type="ECO:0000259" key="6">
    <source>
        <dbReference type="PROSITE" id="PS52015"/>
    </source>
</evidence>
<feature type="compositionally biased region" description="Polar residues" evidence="5">
    <location>
        <begin position="78"/>
        <end position="88"/>
    </location>
</feature>
<dbReference type="AlphaFoldDB" id="A0A1Y1SHA8"/>
<protein>
    <submittedName>
        <fullName evidence="7">TonB family protein</fullName>
    </submittedName>
</protein>
<evidence type="ECO:0000256" key="4">
    <source>
        <dbReference type="ARBA" id="ARBA00023136"/>
    </source>
</evidence>
<sequence>MRGHAERRSARSKRLALWALSGTLLLHLAAGLLLHTLRFGNTPQSAMQAPRVQFHIRPAGGAHAPKSVDHTEEVSAASPATQKAQTQVSERIKKTTRRSSGFVLPPDISALNEIDTEEPSSTIDADAEAIWESAVLAHLQRHKHYPTSARLARMEDRIQVDLSVDRSGRILSHRIRASQGFAVLNQAVNDLLLRASPVPAPPPSVSHQRLQFSVVVEFTTRRTQPPSPAQ</sequence>
<dbReference type="GO" id="GO:0016020">
    <property type="term" value="C:membrane"/>
    <property type="evidence" value="ECO:0007669"/>
    <property type="project" value="UniProtKB-SubCell"/>
</dbReference>
<keyword evidence="3" id="KW-1133">Transmembrane helix</keyword>
<reference evidence="7 8" key="1">
    <citation type="submission" date="2013-04" db="EMBL/GenBank/DDBJ databases">
        <title>Oceanococcus atlanticus 22II-S10r2 Genome Sequencing.</title>
        <authorList>
            <person name="Lai Q."/>
            <person name="Li G."/>
            <person name="Shao Z."/>
        </authorList>
    </citation>
    <scope>NUCLEOTIDE SEQUENCE [LARGE SCALE GENOMIC DNA]</scope>
    <source>
        <strain evidence="7 8">22II-S10r2</strain>
    </source>
</reference>
<keyword evidence="2" id="KW-0812">Transmembrane</keyword>
<dbReference type="InterPro" id="IPR037682">
    <property type="entry name" value="TonB_C"/>
</dbReference>
<evidence type="ECO:0000313" key="7">
    <source>
        <dbReference type="EMBL" id="ORE89053.1"/>
    </source>
</evidence>
<keyword evidence="8" id="KW-1185">Reference proteome</keyword>
<dbReference type="Pfam" id="PF03544">
    <property type="entry name" value="TonB_C"/>
    <property type="match status" value="1"/>
</dbReference>
<keyword evidence="4" id="KW-0472">Membrane</keyword>